<organism evidence="1 2">
    <name type="scientific">Antarcticirhabdus aurantiaca</name>
    <dbReference type="NCBI Taxonomy" id="2606717"/>
    <lineage>
        <taxon>Bacteria</taxon>
        <taxon>Pseudomonadati</taxon>
        <taxon>Pseudomonadota</taxon>
        <taxon>Alphaproteobacteria</taxon>
        <taxon>Hyphomicrobiales</taxon>
        <taxon>Aurantimonadaceae</taxon>
        <taxon>Antarcticirhabdus</taxon>
    </lineage>
</organism>
<accession>A0ACD4NHU7</accession>
<sequence>MGMQGFSVAADAAGVAGCGDWQVQADGLEHARTGYFIARHEIAKRRSDGLWMWPVHMMEKDWVAEDAFAAAFRLALAAYGIAADAMLDRSFREHEAGFDEPADDVPVPRGRVPKTKTGAGSERRRRDAATAVGAKPGKTAKPTTAPKRSDAAKTRMVGK</sequence>
<protein>
    <submittedName>
        <fullName evidence="1">Uncharacterized protein</fullName>
    </submittedName>
</protein>
<name>A0ACD4NHU7_9HYPH</name>
<reference evidence="1" key="1">
    <citation type="submission" date="2022-11" db="EMBL/GenBank/DDBJ databases">
        <title>beta-Carotene-producing bacterium, Jeongeuplla avenae sp. nov., alleviates the salt stress of Arabidopsis seedlings.</title>
        <authorList>
            <person name="Jiang L."/>
            <person name="Lee J."/>
        </authorList>
    </citation>
    <scope>NUCLEOTIDE SEQUENCE</scope>
    <source>
        <strain evidence="1">DY_R2A_6</strain>
    </source>
</reference>
<dbReference type="Proteomes" id="UP001163223">
    <property type="component" value="Chromosome"/>
</dbReference>
<dbReference type="EMBL" id="CP113520">
    <property type="protein sequence ID" value="WAJ26415.1"/>
    <property type="molecule type" value="Genomic_DNA"/>
</dbReference>
<gene>
    <name evidence="1" type="ORF">OXU80_16105</name>
</gene>
<evidence type="ECO:0000313" key="2">
    <source>
        <dbReference type="Proteomes" id="UP001163223"/>
    </source>
</evidence>
<evidence type="ECO:0000313" key="1">
    <source>
        <dbReference type="EMBL" id="WAJ26415.1"/>
    </source>
</evidence>
<proteinExistence type="predicted"/>
<keyword evidence="2" id="KW-1185">Reference proteome</keyword>